<dbReference type="EMBL" id="BARW01001884">
    <property type="protein sequence ID" value="GAI65029.1"/>
    <property type="molecule type" value="Genomic_DNA"/>
</dbReference>
<reference evidence="1" key="1">
    <citation type="journal article" date="2014" name="Front. Microbiol.">
        <title>High frequency of phylogenetically diverse reductive dehalogenase-homologous genes in deep subseafloor sedimentary metagenomes.</title>
        <authorList>
            <person name="Kawai M."/>
            <person name="Futagami T."/>
            <person name="Toyoda A."/>
            <person name="Takaki Y."/>
            <person name="Nishi S."/>
            <person name="Hori S."/>
            <person name="Arai W."/>
            <person name="Tsubouchi T."/>
            <person name="Morono Y."/>
            <person name="Uchiyama I."/>
            <person name="Ito T."/>
            <person name="Fujiyama A."/>
            <person name="Inagaki F."/>
            <person name="Takami H."/>
        </authorList>
    </citation>
    <scope>NUCLEOTIDE SEQUENCE</scope>
    <source>
        <strain evidence="1">Expedition CK06-06</strain>
    </source>
</reference>
<organism evidence="1">
    <name type="scientific">marine sediment metagenome</name>
    <dbReference type="NCBI Taxonomy" id="412755"/>
    <lineage>
        <taxon>unclassified sequences</taxon>
        <taxon>metagenomes</taxon>
        <taxon>ecological metagenomes</taxon>
    </lineage>
</organism>
<protein>
    <recommendedName>
        <fullName evidence="2">TNF family profile domain-containing protein</fullName>
    </recommendedName>
</protein>
<sequence>LIFDTEDYDTDEMHDLVVNPERITIKTAGIYLIVFHGEFQANSTGYRRCYIYRNARIIAQTRKDAQALTWTSFDISTIYQCIVGEYLTVKVYQNSGAPLIFQRASHYSPFFMAQRIG</sequence>
<evidence type="ECO:0008006" key="2">
    <source>
        <dbReference type="Google" id="ProtNLM"/>
    </source>
</evidence>
<dbReference type="Gene3D" id="2.60.120.40">
    <property type="match status" value="1"/>
</dbReference>
<evidence type="ECO:0000313" key="1">
    <source>
        <dbReference type="EMBL" id="GAI65029.1"/>
    </source>
</evidence>
<dbReference type="InterPro" id="IPR008983">
    <property type="entry name" value="Tumour_necrosis_fac-like_dom"/>
</dbReference>
<comment type="caution">
    <text evidence="1">The sequence shown here is derived from an EMBL/GenBank/DDBJ whole genome shotgun (WGS) entry which is preliminary data.</text>
</comment>
<dbReference type="AlphaFoldDB" id="X1SBA3"/>
<feature type="non-terminal residue" evidence="1">
    <location>
        <position position="1"/>
    </location>
</feature>
<proteinExistence type="predicted"/>
<gene>
    <name evidence="1" type="ORF">S12H4_05632</name>
</gene>
<dbReference type="SUPFAM" id="SSF49842">
    <property type="entry name" value="TNF-like"/>
    <property type="match status" value="1"/>
</dbReference>
<name>X1SBA3_9ZZZZ</name>
<accession>X1SBA3</accession>